<dbReference type="CDD" id="cd06198">
    <property type="entry name" value="FNR_like_3"/>
    <property type="match status" value="1"/>
</dbReference>
<evidence type="ECO:0000256" key="13">
    <source>
        <dbReference type="SAM" id="Phobius"/>
    </source>
</evidence>
<dbReference type="Pfam" id="PF00175">
    <property type="entry name" value="NAD_binding_1"/>
    <property type="match status" value="1"/>
</dbReference>
<dbReference type="GO" id="GO:0016491">
    <property type="term" value="F:oxidoreductase activity"/>
    <property type="evidence" value="ECO:0007669"/>
    <property type="project" value="UniProtKB-KW"/>
</dbReference>
<sequence length="437" mass="50001">MKKYSGIILILITVFSTSFFWYFASTTSQISTFRQYSQLLASLALLAFAWISFISSRLRLVDSIFNGLDKAYVFHKFLAIAAVVLIWLHKFMLNPNILEEDSISATSSATSYTPGITNGTDSLAGLGRELGPLSLYVFSALVIFFLISFMLEYETWKLLHKVMIIPYVFGIVHYYLDADYQVFSFGSYSLWMNLINILGIVFSLYSIFFYEITSFKYRYKISAIEEVANGIIEISAKSMGREMKYRAGQFAFVKIEGKRKILPSHPFSMSASYKPDEIQFSIKGAGDHTNNLKKQMKIGDVLAVSGPHGKFDYLNTAKNQIWIAGGIGITPFRAFLQSAVPESYSVDLFYSYNCEQDGAYIKELIDLSTRNNVRLHLIDYSKDGYLQKSNFENTLDKAIQYDLYFCGPVAMRKKILEDIKLSNIRLKNIHYEYFKFK</sequence>
<dbReference type="InterPro" id="IPR039261">
    <property type="entry name" value="FNR_nucleotide-bd"/>
</dbReference>
<evidence type="ECO:0000256" key="9">
    <source>
        <dbReference type="ARBA" id="ARBA00023002"/>
    </source>
</evidence>
<feature type="transmembrane region" description="Helical" evidence="13">
    <location>
        <begin position="188"/>
        <end position="210"/>
    </location>
</feature>
<evidence type="ECO:0000256" key="11">
    <source>
        <dbReference type="ARBA" id="ARBA00023014"/>
    </source>
</evidence>
<evidence type="ECO:0000259" key="14">
    <source>
        <dbReference type="PROSITE" id="PS51384"/>
    </source>
</evidence>
<evidence type="ECO:0000256" key="3">
    <source>
        <dbReference type="ARBA" id="ARBA00022630"/>
    </source>
</evidence>
<dbReference type="InterPro" id="IPR013112">
    <property type="entry name" value="FAD-bd_8"/>
</dbReference>
<evidence type="ECO:0000256" key="4">
    <source>
        <dbReference type="ARBA" id="ARBA00022692"/>
    </source>
</evidence>
<dbReference type="InterPro" id="IPR050415">
    <property type="entry name" value="MRET"/>
</dbReference>
<feature type="domain" description="FAD-binding FR-type" evidence="14">
    <location>
        <begin position="214"/>
        <end position="314"/>
    </location>
</feature>
<dbReference type="Pfam" id="PF01794">
    <property type="entry name" value="Ferric_reduct"/>
    <property type="match status" value="1"/>
</dbReference>
<evidence type="ECO:0000313" key="15">
    <source>
        <dbReference type="EMBL" id="SHI86354.1"/>
    </source>
</evidence>
<keyword evidence="8 13" id="KW-1133">Transmembrane helix</keyword>
<dbReference type="GO" id="GO:0046872">
    <property type="term" value="F:metal ion binding"/>
    <property type="evidence" value="ECO:0007669"/>
    <property type="project" value="UniProtKB-KW"/>
</dbReference>
<dbReference type="InterPro" id="IPR017927">
    <property type="entry name" value="FAD-bd_FR_type"/>
</dbReference>
<dbReference type="OrthoDB" id="9796486at2"/>
<keyword evidence="10" id="KW-0408">Iron</keyword>
<evidence type="ECO:0000256" key="2">
    <source>
        <dbReference type="ARBA" id="ARBA00004141"/>
    </source>
</evidence>
<dbReference type="PROSITE" id="PS51384">
    <property type="entry name" value="FAD_FR"/>
    <property type="match status" value="1"/>
</dbReference>
<comment type="subcellular location">
    <subcellularLocation>
        <location evidence="2">Membrane</location>
        <topology evidence="2">Multi-pass membrane protein</topology>
    </subcellularLocation>
</comment>
<dbReference type="InterPro" id="IPR001433">
    <property type="entry name" value="OxRdtase_FAD/NAD-bd"/>
</dbReference>
<dbReference type="Pfam" id="PF08022">
    <property type="entry name" value="FAD_binding_8"/>
    <property type="match status" value="1"/>
</dbReference>
<dbReference type="PANTHER" id="PTHR47354">
    <property type="entry name" value="NADH OXIDOREDUCTASE HCR"/>
    <property type="match status" value="1"/>
</dbReference>
<evidence type="ECO:0000313" key="16">
    <source>
        <dbReference type="Proteomes" id="UP000184342"/>
    </source>
</evidence>
<keyword evidence="16" id="KW-1185">Reference proteome</keyword>
<dbReference type="SUPFAM" id="SSF63380">
    <property type="entry name" value="Riboflavin synthase domain-like"/>
    <property type="match status" value="1"/>
</dbReference>
<feature type="transmembrane region" description="Helical" evidence="13">
    <location>
        <begin position="7"/>
        <end position="24"/>
    </location>
</feature>
<keyword evidence="12 13" id="KW-0472">Membrane</keyword>
<evidence type="ECO:0000256" key="12">
    <source>
        <dbReference type="ARBA" id="ARBA00023136"/>
    </source>
</evidence>
<dbReference type="InterPro" id="IPR013130">
    <property type="entry name" value="Fe3_Rdtase_TM_dom"/>
</dbReference>
<evidence type="ECO:0000256" key="5">
    <source>
        <dbReference type="ARBA" id="ARBA00022714"/>
    </source>
</evidence>
<keyword evidence="5" id="KW-0001">2Fe-2S</keyword>
<keyword evidence="11" id="KW-0411">Iron-sulfur</keyword>
<dbReference type="PRINTS" id="PR00409">
    <property type="entry name" value="PHDIOXRDTASE"/>
</dbReference>
<evidence type="ECO:0000256" key="10">
    <source>
        <dbReference type="ARBA" id="ARBA00023004"/>
    </source>
</evidence>
<dbReference type="GO" id="GO:0016020">
    <property type="term" value="C:membrane"/>
    <property type="evidence" value="ECO:0007669"/>
    <property type="project" value="UniProtKB-SubCell"/>
</dbReference>
<keyword evidence="4 13" id="KW-0812">Transmembrane</keyword>
<keyword evidence="6" id="KW-0479">Metal-binding</keyword>
<dbReference type="InterPro" id="IPR017938">
    <property type="entry name" value="Riboflavin_synthase-like_b-brl"/>
</dbReference>
<gene>
    <name evidence="15" type="ORF">SAMN02745691_00943</name>
</gene>
<evidence type="ECO:0000256" key="1">
    <source>
        <dbReference type="ARBA" id="ARBA00001974"/>
    </source>
</evidence>
<evidence type="ECO:0000256" key="6">
    <source>
        <dbReference type="ARBA" id="ARBA00022723"/>
    </source>
</evidence>
<dbReference type="PANTHER" id="PTHR47354:SF8">
    <property type="entry name" value="1,2-PHENYLACETYL-COA EPOXIDASE, SUBUNIT E"/>
    <property type="match status" value="1"/>
</dbReference>
<keyword evidence="7" id="KW-0274">FAD</keyword>
<feature type="transmembrane region" description="Helical" evidence="13">
    <location>
        <begin position="158"/>
        <end position="176"/>
    </location>
</feature>
<dbReference type="Gene3D" id="2.40.30.10">
    <property type="entry name" value="Translation factors"/>
    <property type="match status" value="1"/>
</dbReference>
<organism evidence="15 16">
    <name type="scientific">Parasporobacterium paucivorans DSM 15970</name>
    <dbReference type="NCBI Taxonomy" id="1122934"/>
    <lineage>
        <taxon>Bacteria</taxon>
        <taxon>Bacillati</taxon>
        <taxon>Bacillota</taxon>
        <taxon>Clostridia</taxon>
        <taxon>Lachnospirales</taxon>
        <taxon>Lachnospiraceae</taxon>
        <taxon>Parasporobacterium</taxon>
    </lineage>
</organism>
<dbReference type="GO" id="GO:0051537">
    <property type="term" value="F:2 iron, 2 sulfur cluster binding"/>
    <property type="evidence" value="ECO:0007669"/>
    <property type="project" value="UniProtKB-KW"/>
</dbReference>
<dbReference type="GO" id="GO:0050660">
    <property type="term" value="F:flavin adenine dinucleotide binding"/>
    <property type="evidence" value="ECO:0007669"/>
    <property type="project" value="TreeGrafter"/>
</dbReference>
<dbReference type="SUPFAM" id="SSF52343">
    <property type="entry name" value="Ferredoxin reductase-like, C-terminal NADP-linked domain"/>
    <property type="match status" value="1"/>
</dbReference>
<dbReference type="EMBL" id="FQYT01000008">
    <property type="protein sequence ID" value="SHI86354.1"/>
    <property type="molecule type" value="Genomic_DNA"/>
</dbReference>
<proteinExistence type="predicted"/>
<protein>
    <submittedName>
        <fullName evidence="15">Predicted ferric reductase</fullName>
    </submittedName>
</protein>
<feature type="transmembrane region" description="Helical" evidence="13">
    <location>
        <begin position="72"/>
        <end position="89"/>
    </location>
</feature>
<name>A0A1M6ELM5_9FIRM</name>
<dbReference type="RefSeq" id="WP_073993208.1">
    <property type="nucleotide sequence ID" value="NZ_FQYT01000008.1"/>
</dbReference>
<keyword evidence="9" id="KW-0560">Oxidoreductase</keyword>
<feature type="transmembrane region" description="Helical" evidence="13">
    <location>
        <begin position="133"/>
        <end position="151"/>
    </location>
</feature>
<dbReference type="Gene3D" id="3.40.50.80">
    <property type="entry name" value="Nucleotide-binding domain of ferredoxin-NADP reductase (FNR) module"/>
    <property type="match status" value="1"/>
</dbReference>
<evidence type="ECO:0000256" key="8">
    <source>
        <dbReference type="ARBA" id="ARBA00022989"/>
    </source>
</evidence>
<dbReference type="Proteomes" id="UP000184342">
    <property type="component" value="Unassembled WGS sequence"/>
</dbReference>
<comment type="cofactor">
    <cofactor evidence="1">
        <name>FAD</name>
        <dbReference type="ChEBI" id="CHEBI:57692"/>
    </cofactor>
</comment>
<keyword evidence="3" id="KW-0285">Flavoprotein</keyword>
<evidence type="ECO:0000256" key="7">
    <source>
        <dbReference type="ARBA" id="ARBA00022827"/>
    </source>
</evidence>
<dbReference type="AlphaFoldDB" id="A0A1M6ELM5"/>
<reference evidence="15 16" key="1">
    <citation type="submission" date="2016-11" db="EMBL/GenBank/DDBJ databases">
        <authorList>
            <person name="Jaros S."/>
            <person name="Januszkiewicz K."/>
            <person name="Wedrychowicz H."/>
        </authorList>
    </citation>
    <scope>NUCLEOTIDE SEQUENCE [LARGE SCALE GENOMIC DNA]</scope>
    <source>
        <strain evidence="15 16">DSM 15970</strain>
    </source>
</reference>
<accession>A0A1M6ELM5</accession>
<feature type="transmembrane region" description="Helical" evidence="13">
    <location>
        <begin position="36"/>
        <end position="60"/>
    </location>
</feature>